<dbReference type="InterPro" id="IPR029063">
    <property type="entry name" value="SAM-dependent_MTases_sf"/>
</dbReference>
<dbReference type="SUPFAM" id="SSF53335">
    <property type="entry name" value="S-adenosyl-L-methionine-dependent methyltransferases"/>
    <property type="match status" value="1"/>
</dbReference>
<dbReference type="CDD" id="cd02440">
    <property type="entry name" value="AdoMet_MTases"/>
    <property type="match status" value="1"/>
</dbReference>
<proteinExistence type="predicted"/>
<evidence type="ECO:0000259" key="1">
    <source>
        <dbReference type="Pfam" id="PF08242"/>
    </source>
</evidence>
<gene>
    <name evidence="2" type="ORF">I6H45_03225</name>
</gene>
<dbReference type="Gene3D" id="3.40.50.150">
    <property type="entry name" value="Vaccinia Virus protein VP39"/>
    <property type="match status" value="1"/>
</dbReference>
<accession>A0A7T4F215</accession>
<dbReference type="GO" id="GO:0008168">
    <property type="term" value="F:methyltransferase activity"/>
    <property type="evidence" value="ECO:0007669"/>
    <property type="project" value="UniProtKB-KW"/>
</dbReference>
<keyword evidence="2" id="KW-0808">Transferase</keyword>
<dbReference type="AlphaFoldDB" id="A0A7T4F215"/>
<dbReference type="GeneID" id="79021730"/>
<protein>
    <submittedName>
        <fullName evidence="2">Class I SAM-dependent methyltransferase</fullName>
    </submittedName>
</protein>
<evidence type="ECO:0000313" key="2">
    <source>
        <dbReference type="EMBL" id="QQB62503.1"/>
    </source>
</evidence>
<dbReference type="GO" id="GO:0032259">
    <property type="term" value="P:methylation"/>
    <property type="evidence" value="ECO:0007669"/>
    <property type="project" value="UniProtKB-KW"/>
</dbReference>
<feature type="domain" description="Methyltransferase type 12" evidence="1">
    <location>
        <begin position="524"/>
        <end position="625"/>
    </location>
</feature>
<dbReference type="EMBL" id="CP066014">
    <property type="protein sequence ID" value="QQB62503.1"/>
    <property type="molecule type" value="Genomic_DNA"/>
</dbReference>
<organism evidence="2 3">
    <name type="scientific">Anaerococcus vaginalis</name>
    <dbReference type="NCBI Taxonomy" id="33037"/>
    <lineage>
        <taxon>Bacteria</taxon>
        <taxon>Bacillati</taxon>
        <taxon>Bacillota</taxon>
        <taxon>Tissierellia</taxon>
        <taxon>Tissierellales</taxon>
        <taxon>Peptoniphilaceae</taxon>
        <taxon>Anaerococcus</taxon>
    </lineage>
</organism>
<dbReference type="RefSeq" id="WP_004838463.1">
    <property type="nucleotide sequence ID" value="NZ_CP066014.1"/>
</dbReference>
<reference evidence="2 3" key="1">
    <citation type="submission" date="2020-12" db="EMBL/GenBank/DDBJ databases">
        <title>FDA dAtabase for Regulatory Grade micrObial Sequences (FDA-ARGOS): Supporting development and validation of Infectious Disease Dx tests.</title>
        <authorList>
            <person name="Sproer C."/>
            <person name="Gronow S."/>
            <person name="Severitt S."/>
            <person name="Schroder I."/>
            <person name="Tallon L."/>
            <person name="Sadzewicz L."/>
            <person name="Zhao X."/>
            <person name="Boylan J."/>
            <person name="Ott S."/>
            <person name="Bowen H."/>
            <person name="Vavikolanu K."/>
            <person name="Mehta A."/>
            <person name="Aluvathingal J."/>
            <person name="Nadendla S."/>
            <person name="Lowell S."/>
            <person name="Myers T."/>
            <person name="Yan Y."/>
            <person name="Sichtig H."/>
        </authorList>
    </citation>
    <scope>NUCLEOTIDE SEQUENCE [LARGE SCALE GENOMIC DNA]</scope>
    <source>
        <strain evidence="2 3">FDAARGOS_988</strain>
    </source>
</reference>
<name>A0A7T4F215_9FIRM</name>
<dbReference type="KEGG" id="avg:I6H45_03225"/>
<keyword evidence="2" id="KW-0489">Methyltransferase</keyword>
<dbReference type="Pfam" id="PF08242">
    <property type="entry name" value="Methyltransf_12"/>
    <property type="match status" value="1"/>
</dbReference>
<evidence type="ECO:0000313" key="3">
    <source>
        <dbReference type="Proteomes" id="UP000595276"/>
    </source>
</evidence>
<dbReference type="InterPro" id="IPR013217">
    <property type="entry name" value="Methyltransf_12"/>
</dbReference>
<sequence>MKVSNVLICGNPENLHYLQAKTKLCILDSEDELAEKNAYFKNLKLYKFVSQLPSDIKWAYIPQKSLIASNNPYLRMELLEAGISIVDQMPLDVDQIKDCVKIANNKKVYYIPEIPSENDIFFKQCTNTIYEEFSKNNILYIDGLFSKFLIYYIFKILKEGLKTNQKVNITNNHGNSMIKSFSGYIASVPFCIRIYRPNLNEEYQFTAYNDELKIFTKNCCITINFIQKNILYGYNIIKKTAGNISGFNQTLKNNYKLNLSTVIEEGIDINEINYRSHIQEALNDLSFIQDINKVLSCDKMTGIGEYKRKNNWFQTLKQGDGFNYNNSVTINMSKEIANIERNYSYISKEYLLKYKETLDTYILGEIFKFFKDNGAFNDQNIKYSEEKIIKNCFHSKNSKIVKRWLKMLVLHGFIENNEGSFYLTKNLQINTEQLFCELRELWDWKLGDPSSIDYIRENIKNLKELFYGEIDCNAILFPEADIKYATALYKNNLIYRFLNEIIGIQVADYVNRHFESKLRKITILEVGAGIGASTDSIITKLNEYSLIQKINYLYTDISKFFLDIGKEKFKNNSAIKYLRLNIDNLEEIESLDKVDIIVAAGVLNNSSNLEKVMKAFLKKIRPDGVMLITEPIGNPIEMLVSQVFMMEEPDDIRKIKNSTFLELNDWIELINRCGDFDISIFPRENFKLNIFGQKLLIIKDKVR</sequence>
<dbReference type="Proteomes" id="UP000595276">
    <property type="component" value="Chromosome"/>
</dbReference>